<dbReference type="Gene3D" id="1.10.10.410">
    <property type="match status" value="1"/>
</dbReference>
<dbReference type="InterPro" id="IPR042184">
    <property type="entry name" value="YqeY/Aim41_N"/>
</dbReference>
<dbReference type="InterPro" id="IPR019004">
    <property type="entry name" value="YqeY/Aim41"/>
</dbReference>
<dbReference type="EMBL" id="SIJB01000024">
    <property type="protein sequence ID" value="NBI29365.1"/>
    <property type="molecule type" value="Genomic_DNA"/>
</dbReference>
<dbReference type="Gene3D" id="1.10.1510.10">
    <property type="entry name" value="Uncharacterised protein YqeY/AIM41 PF09424, N-terminal domain"/>
    <property type="match status" value="1"/>
</dbReference>
<comment type="caution">
    <text evidence="1">The sequence shown here is derived from an EMBL/GenBank/DDBJ whole genome shotgun (WGS) entry which is preliminary data.</text>
</comment>
<dbReference type="InterPro" id="IPR023168">
    <property type="entry name" value="GatB_Yqey_C_2"/>
</dbReference>
<dbReference type="OrthoDB" id="9794041at2"/>
<dbReference type="AlphaFoldDB" id="A0A6N9Q3G2"/>
<dbReference type="PANTHER" id="PTHR28055">
    <property type="entry name" value="ALTERED INHERITANCE OF MITOCHONDRIA PROTEIN 41, MITOCHONDRIAL"/>
    <property type="match status" value="1"/>
</dbReference>
<evidence type="ECO:0000313" key="2">
    <source>
        <dbReference type="Proteomes" id="UP000448943"/>
    </source>
</evidence>
<dbReference type="InterPro" id="IPR003789">
    <property type="entry name" value="Asn/Gln_tRNA_amidoTrase-B-like"/>
</dbReference>
<gene>
    <name evidence="1" type="ORF">ERL59_10370</name>
</gene>
<dbReference type="SUPFAM" id="SSF89095">
    <property type="entry name" value="GatB/YqeY motif"/>
    <property type="match status" value="1"/>
</dbReference>
<keyword evidence="2" id="KW-1185">Reference proteome</keyword>
<sequence>MSLSERLTTDMKQAMRDKEKLKLTVIRMIRSAIKDLEINERRTPDDNDVLAIITREIKQRKDSLQEFKNAGRDDLVEKLEAEINIINEYLPQQLSEEEIIEIVQQTIQEVGASSKADMGKVMSALMPKVKGRADGKIVNQTVQKFLQ</sequence>
<organism evidence="1 2">
    <name type="scientific">Chengkuizengella marina</name>
    <dbReference type="NCBI Taxonomy" id="2507566"/>
    <lineage>
        <taxon>Bacteria</taxon>
        <taxon>Bacillati</taxon>
        <taxon>Bacillota</taxon>
        <taxon>Bacilli</taxon>
        <taxon>Bacillales</taxon>
        <taxon>Paenibacillaceae</taxon>
        <taxon>Chengkuizengella</taxon>
    </lineage>
</organism>
<accession>A0A6N9Q3G2</accession>
<dbReference type="GO" id="GO:0016884">
    <property type="term" value="F:carbon-nitrogen ligase activity, with glutamine as amido-N-donor"/>
    <property type="evidence" value="ECO:0007669"/>
    <property type="project" value="InterPro"/>
</dbReference>
<name>A0A6N9Q3G2_9BACL</name>
<dbReference type="RefSeq" id="WP_160646172.1">
    <property type="nucleotide sequence ID" value="NZ_SIJB01000024.1"/>
</dbReference>
<dbReference type="Proteomes" id="UP000448943">
    <property type="component" value="Unassembled WGS sequence"/>
</dbReference>
<dbReference type="PANTHER" id="PTHR28055:SF1">
    <property type="entry name" value="ALTERED INHERITANCE OF MITOCHONDRIA PROTEIN 41, MITOCHONDRIAL"/>
    <property type="match status" value="1"/>
</dbReference>
<proteinExistence type="predicted"/>
<protein>
    <submittedName>
        <fullName evidence="1">GatB/YqeY domain-containing protein</fullName>
    </submittedName>
</protein>
<dbReference type="Pfam" id="PF09424">
    <property type="entry name" value="YqeY"/>
    <property type="match status" value="1"/>
</dbReference>
<evidence type="ECO:0000313" key="1">
    <source>
        <dbReference type="EMBL" id="NBI29365.1"/>
    </source>
</evidence>
<reference evidence="1 2" key="1">
    <citation type="submission" date="2019-01" db="EMBL/GenBank/DDBJ databases">
        <title>Chengkuizengella sp. nov., isolated from deep-sea sediment of East Pacific Ocean.</title>
        <authorList>
            <person name="Yang J."/>
            <person name="Lai Q."/>
            <person name="Shao Z."/>
        </authorList>
    </citation>
    <scope>NUCLEOTIDE SEQUENCE [LARGE SCALE GENOMIC DNA]</scope>
    <source>
        <strain evidence="1 2">YPA3-1-1</strain>
    </source>
</reference>